<dbReference type="Proteomes" id="UP001054821">
    <property type="component" value="Chromosome 3"/>
</dbReference>
<organism evidence="2 4">
    <name type="scientific">Prunus dulcis</name>
    <name type="common">Almond</name>
    <name type="synonym">Amygdalus dulcis</name>
    <dbReference type="NCBI Taxonomy" id="3755"/>
    <lineage>
        <taxon>Eukaryota</taxon>
        <taxon>Viridiplantae</taxon>
        <taxon>Streptophyta</taxon>
        <taxon>Embryophyta</taxon>
        <taxon>Tracheophyta</taxon>
        <taxon>Spermatophyta</taxon>
        <taxon>Magnoliopsida</taxon>
        <taxon>eudicotyledons</taxon>
        <taxon>Gunneridae</taxon>
        <taxon>Pentapetalae</taxon>
        <taxon>rosids</taxon>
        <taxon>fabids</taxon>
        <taxon>Rosales</taxon>
        <taxon>Rosaceae</taxon>
        <taxon>Amygdaloideae</taxon>
        <taxon>Amygdaleae</taxon>
        <taxon>Prunus</taxon>
    </lineage>
</organism>
<evidence type="ECO:0000256" key="1">
    <source>
        <dbReference type="SAM" id="MobiDB-lite"/>
    </source>
</evidence>
<evidence type="ECO:0000313" key="4">
    <source>
        <dbReference type="Proteomes" id="UP001054821"/>
    </source>
</evidence>
<dbReference type="AlphaFoldDB" id="A0AAD4Z9Y7"/>
<evidence type="ECO:0000313" key="3">
    <source>
        <dbReference type="EMBL" id="KAI5337977.1"/>
    </source>
</evidence>
<comment type="caution">
    <text evidence="2">The sequence shown here is derived from an EMBL/GenBank/DDBJ whole genome shotgun (WGS) entry which is preliminary data.</text>
</comment>
<name>A0AAD4Z9Y7_PRUDU</name>
<keyword evidence="4" id="KW-1185">Reference proteome</keyword>
<evidence type="ECO:0000313" key="2">
    <source>
        <dbReference type="EMBL" id="KAI5337974.1"/>
    </source>
</evidence>
<accession>A0AAD4Z9Y7</accession>
<reference evidence="2 4" key="1">
    <citation type="journal article" date="2022" name="G3 (Bethesda)">
        <title>Whole-genome sequence and methylome profiling of the almond [Prunus dulcis (Mill.) D.A. Webb] cultivar 'Nonpareil'.</title>
        <authorList>
            <person name="D'Amico-Willman K.M."/>
            <person name="Ouma W.Z."/>
            <person name="Meulia T."/>
            <person name="Sideli G.M."/>
            <person name="Gradziel T.M."/>
            <person name="Fresnedo-Ramirez J."/>
        </authorList>
    </citation>
    <scope>NUCLEOTIDE SEQUENCE [LARGE SCALE GENOMIC DNA]</scope>
    <source>
        <strain evidence="2">Clone GOH B32 T37-40</strain>
    </source>
</reference>
<gene>
    <name evidence="2" type="ORF">L3X38_017245</name>
    <name evidence="3" type="ORF">L3X38_017248</name>
</gene>
<feature type="region of interest" description="Disordered" evidence="1">
    <location>
        <begin position="1"/>
        <end position="30"/>
    </location>
</feature>
<sequence length="115" mass="12661">MGSLPMCPGRPGFLKEDEVEKNNGKRKEKYDGIRTLSSYKRRTSATQKNQPTSRARPSIVKQLEIYSSHPSPPPFVFLPPLGRKPAKPSFACSKPPSSIGKLISLSLKIAKPVKA</sequence>
<dbReference type="EMBL" id="JAJFAZ020000003">
    <property type="protein sequence ID" value="KAI5337977.1"/>
    <property type="molecule type" value="Genomic_DNA"/>
</dbReference>
<feature type="compositionally biased region" description="Basic and acidic residues" evidence="1">
    <location>
        <begin position="13"/>
        <end position="30"/>
    </location>
</feature>
<dbReference type="EMBL" id="JAJFAZ020000003">
    <property type="protein sequence ID" value="KAI5337974.1"/>
    <property type="molecule type" value="Genomic_DNA"/>
</dbReference>
<protein>
    <submittedName>
        <fullName evidence="2">Uncharacterized protein</fullName>
    </submittedName>
</protein>
<proteinExistence type="predicted"/>